<sequence length="161" mass="19233">MAQAKFPFYEQLAFDFYRTTVLDSFPVKKKITVFKYILDVHPNYFFTAPNYVGSLNHKTDAKFVLLKTYAESQYDFDSPMAELNTDSVNKKQFRVKEKRRNYYPKLLITLPFTEESSPERIFININEEHSETLIIFYSLEFDANGKVVNWCRTEHQIYIEY</sequence>
<dbReference type="eggNOG" id="ENOG5030YQK">
    <property type="taxonomic scope" value="Bacteria"/>
</dbReference>
<dbReference type="OrthoDB" id="1203172at2"/>
<dbReference type="STRING" id="1121898.GCA_000422725_01987"/>
<dbReference type="EMBL" id="JRLY01000005">
    <property type="protein sequence ID" value="KGO93271.1"/>
    <property type="molecule type" value="Genomic_DNA"/>
</dbReference>
<dbReference type="AlphaFoldDB" id="A0A0A2MNY6"/>
<protein>
    <submittedName>
        <fullName evidence="1">Uncharacterized protein</fullName>
    </submittedName>
</protein>
<dbReference type="RefSeq" id="WP_026990814.1">
    <property type="nucleotide sequence ID" value="NZ_AUGP01000018.1"/>
</dbReference>
<comment type="caution">
    <text evidence="1">The sequence shown here is derived from an EMBL/GenBank/DDBJ whole genome shotgun (WGS) entry which is preliminary data.</text>
</comment>
<dbReference type="Proteomes" id="UP000030111">
    <property type="component" value="Unassembled WGS sequence"/>
</dbReference>
<organism evidence="1 2">
    <name type="scientific">Flavobacterium subsaxonicum WB 4.1-42 = DSM 21790</name>
    <dbReference type="NCBI Taxonomy" id="1121898"/>
    <lineage>
        <taxon>Bacteria</taxon>
        <taxon>Pseudomonadati</taxon>
        <taxon>Bacteroidota</taxon>
        <taxon>Flavobacteriia</taxon>
        <taxon>Flavobacteriales</taxon>
        <taxon>Flavobacteriaceae</taxon>
        <taxon>Flavobacterium</taxon>
    </lineage>
</organism>
<proteinExistence type="predicted"/>
<evidence type="ECO:0000313" key="2">
    <source>
        <dbReference type="Proteomes" id="UP000030111"/>
    </source>
</evidence>
<keyword evidence="2" id="KW-1185">Reference proteome</keyword>
<reference evidence="1 2" key="1">
    <citation type="submission" date="2013-09" db="EMBL/GenBank/DDBJ databases">
        <authorList>
            <person name="Zeng Z."/>
            <person name="Chen C."/>
        </authorList>
    </citation>
    <scope>NUCLEOTIDE SEQUENCE [LARGE SCALE GENOMIC DNA]</scope>
    <source>
        <strain evidence="1 2">WB 4.1-42</strain>
    </source>
</reference>
<accession>A0A0A2MNY6</accession>
<name>A0A0A2MNY6_9FLAO</name>
<gene>
    <name evidence="1" type="ORF">Q766_08165</name>
</gene>
<evidence type="ECO:0000313" key="1">
    <source>
        <dbReference type="EMBL" id="KGO93271.1"/>
    </source>
</evidence>